<proteinExistence type="inferred from homology"/>
<dbReference type="GO" id="GO:0008188">
    <property type="term" value="F:neuropeptide receptor activity"/>
    <property type="evidence" value="ECO:0007669"/>
    <property type="project" value="InterPro"/>
</dbReference>
<dbReference type="Proteomes" id="UP000324832">
    <property type="component" value="Unassembled WGS sequence"/>
</dbReference>
<evidence type="ECO:0000313" key="9">
    <source>
        <dbReference type="Proteomes" id="UP000324832"/>
    </source>
</evidence>
<dbReference type="SUPFAM" id="SSF81321">
    <property type="entry name" value="Family A G protein-coupled receptor-like"/>
    <property type="match status" value="1"/>
</dbReference>
<dbReference type="InterPro" id="IPR027294">
    <property type="entry name" value="NPS_rcpt"/>
</dbReference>
<sequence length="114" mass="12800">MVLVTLTRTRRRKSRVTNAWLAGNLMCKMLLVMRAFGLYLSSNVLVCISLDRYFAVVHPLRFLREPDAGGRVQRVLCLRDVLSATAGDQRVLRLHLLGDTTQQNATTASQRAEG</sequence>
<evidence type="ECO:0000256" key="4">
    <source>
        <dbReference type="ARBA" id="ARBA00022989"/>
    </source>
</evidence>
<keyword evidence="3 6" id="KW-0812">Transmembrane</keyword>
<evidence type="ECO:0000256" key="5">
    <source>
        <dbReference type="ARBA" id="ARBA00023136"/>
    </source>
</evidence>
<dbReference type="InterPro" id="IPR017452">
    <property type="entry name" value="GPCR_Rhodpsn_7TM"/>
</dbReference>
<organism evidence="8 9">
    <name type="scientific">Leptidea sinapis</name>
    <dbReference type="NCBI Taxonomy" id="189913"/>
    <lineage>
        <taxon>Eukaryota</taxon>
        <taxon>Metazoa</taxon>
        <taxon>Ecdysozoa</taxon>
        <taxon>Arthropoda</taxon>
        <taxon>Hexapoda</taxon>
        <taxon>Insecta</taxon>
        <taxon>Pterygota</taxon>
        <taxon>Neoptera</taxon>
        <taxon>Endopterygota</taxon>
        <taxon>Lepidoptera</taxon>
        <taxon>Glossata</taxon>
        <taxon>Ditrysia</taxon>
        <taxon>Papilionoidea</taxon>
        <taxon>Pieridae</taxon>
        <taxon>Dismorphiinae</taxon>
        <taxon>Leptidea</taxon>
    </lineage>
</organism>
<dbReference type="Pfam" id="PF00001">
    <property type="entry name" value="7tm_1"/>
    <property type="match status" value="1"/>
</dbReference>
<dbReference type="PROSITE" id="PS50262">
    <property type="entry name" value="G_PROTEIN_RECEP_F1_2"/>
    <property type="match status" value="1"/>
</dbReference>
<evidence type="ECO:0000259" key="7">
    <source>
        <dbReference type="PROSITE" id="PS50262"/>
    </source>
</evidence>
<keyword evidence="5 6" id="KW-0472">Membrane</keyword>
<comment type="similarity">
    <text evidence="2">Belongs to the G-protein coupled receptor 1 family.</text>
</comment>
<dbReference type="PANTHER" id="PTHR24244">
    <property type="entry name" value="NEUROPEPTIDE S RECEPTOR"/>
    <property type="match status" value="1"/>
</dbReference>
<evidence type="ECO:0000256" key="2">
    <source>
        <dbReference type="ARBA" id="ARBA00010663"/>
    </source>
</evidence>
<dbReference type="InterPro" id="IPR000276">
    <property type="entry name" value="GPCR_Rhodpsn"/>
</dbReference>
<evidence type="ECO:0000256" key="6">
    <source>
        <dbReference type="SAM" id="Phobius"/>
    </source>
</evidence>
<evidence type="ECO:0000256" key="3">
    <source>
        <dbReference type="ARBA" id="ARBA00022692"/>
    </source>
</evidence>
<feature type="transmembrane region" description="Helical" evidence="6">
    <location>
        <begin position="21"/>
        <end position="40"/>
    </location>
</feature>
<reference evidence="8 9" key="1">
    <citation type="submission" date="2017-07" db="EMBL/GenBank/DDBJ databases">
        <authorList>
            <person name="Talla V."/>
            <person name="Backstrom N."/>
        </authorList>
    </citation>
    <scope>NUCLEOTIDE SEQUENCE [LARGE SCALE GENOMIC DNA]</scope>
</reference>
<dbReference type="EMBL" id="FZQP02006824">
    <property type="protein sequence ID" value="VVD04030.1"/>
    <property type="molecule type" value="Genomic_DNA"/>
</dbReference>
<dbReference type="AlphaFoldDB" id="A0A5E4R0N7"/>
<gene>
    <name evidence="8" type="ORF">LSINAPIS_LOCUS13890</name>
</gene>
<evidence type="ECO:0000313" key="8">
    <source>
        <dbReference type="EMBL" id="VVD04030.1"/>
    </source>
</evidence>
<keyword evidence="9" id="KW-1185">Reference proteome</keyword>
<comment type="subcellular location">
    <subcellularLocation>
        <location evidence="1">Membrane</location>
    </subcellularLocation>
</comment>
<dbReference type="Gene3D" id="1.20.1070.10">
    <property type="entry name" value="Rhodopsin 7-helix transmembrane proteins"/>
    <property type="match status" value="1"/>
</dbReference>
<keyword evidence="4 6" id="KW-1133">Transmembrane helix</keyword>
<dbReference type="GO" id="GO:0016020">
    <property type="term" value="C:membrane"/>
    <property type="evidence" value="ECO:0007669"/>
    <property type="project" value="UniProtKB-SubCell"/>
</dbReference>
<evidence type="ECO:0000256" key="1">
    <source>
        <dbReference type="ARBA" id="ARBA00004370"/>
    </source>
</evidence>
<dbReference type="PROSITE" id="PS00237">
    <property type="entry name" value="G_PROTEIN_RECEP_F1_1"/>
    <property type="match status" value="1"/>
</dbReference>
<protein>
    <recommendedName>
        <fullName evidence="7">G-protein coupled receptors family 1 profile domain-containing protein</fullName>
    </recommendedName>
</protein>
<name>A0A5E4R0N7_9NEOP</name>
<feature type="domain" description="G-protein coupled receptors family 1 profile" evidence="7">
    <location>
        <begin position="1"/>
        <end position="62"/>
    </location>
</feature>
<dbReference type="PANTHER" id="PTHR24244:SF1">
    <property type="entry name" value="G-PROTEIN COUPLED RECEPTORS FAMILY 1 PROFILE DOMAIN-CONTAINING PROTEIN"/>
    <property type="match status" value="1"/>
</dbReference>
<accession>A0A5E4R0N7</accession>